<feature type="region of interest" description="Disordered" evidence="4">
    <location>
        <begin position="649"/>
        <end position="668"/>
    </location>
</feature>
<feature type="compositionally biased region" description="Basic and acidic residues" evidence="4">
    <location>
        <begin position="1012"/>
        <end position="1026"/>
    </location>
</feature>
<evidence type="ECO:0000313" key="6">
    <source>
        <dbReference type="EMBL" id="KNE91707.1"/>
    </source>
</evidence>
<keyword evidence="7" id="KW-1185">Reference proteome</keyword>
<evidence type="ECO:0000256" key="4">
    <source>
        <dbReference type="SAM" id="MobiDB-lite"/>
    </source>
</evidence>
<feature type="region of interest" description="Disordered" evidence="4">
    <location>
        <begin position="480"/>
        <end position="527"/>
    </location>
</feature>
<sequence length="1328" mass="147192">MSEDTFYQSLELALDQPVGCLSMSPENRDIVLGARKGLFIVDLHRPYDPPRFLAHSATWDVADIQWSPHPERRSWVASTSSQKALIWNLDLPSPSTVDSNSRTIRSPIQFVLEAHTRAICDINWSVFNVDVLATCAIDSWTYTYDLRLGGKTAVQGFCAWNSPATQVKWNRQDPHILATSHDSRVLVWDTRNPAEPILQINAHNEKIYGIDWSRRSSDGLVTCSLDQTVKFWSTNSIQHPVKTIQTSSPVRRARHLPFGRGVMTLPQRSDHVLKMWSVNQLSSPIASFSGHQDTVREFVWRTRGGANSSFDDRQFQLITWGNDRKLRLWPISTETLKKAGFKPGAPIDVRVTRKATSANRSFRQSNLAVPFIPSPSSMSISPFRSGRASHASSYTSSSMATRTIHTPHPASPRPHRPTTNHSSKAAGSSEHVRHSRSLVVQDRLNRHPGYMTAQATASQLNTPNHRLTWMEGVKLYRPSVNQSPRTAHTRSSSVIGPSQLSRSLSQDRRTEASVNDSQPAPGPQTLGEELTSAQRNFPRITFEQIAVQSRTCSVGLYGPWAARGGIAFLRIMFSFPKSYPELKPPSIEIERSSDVSARTRAFLLKSARELMRDHVHNCKPAAFESCLRFLLGDRSTALEAAKVERFVDSDEEMREPTPGMRPDVLQNNVSVPSPRQAGACFTPEGRLIIFYCGDFRTVQSPQIAMAFPKRNYKFEAFGSLAVAPITNKNQGGSRTGLDEESSESDEALKLPRSRRIRMQSDLVSTAGPLPAREISTLITVRSISMLKPLPIPKLESQDPIVIIDSILDLTSSVDDPVRYRTWVLVRIFILSMTEFLSQAGYPNDNSAVFLEILRYLRGIHDLETLGYVACVMELNRRTCGAQRRDRRLQNDRVTFADDQSAPTTDYFNSKGVANARRSAPKSSPAGSVLIHTPDLPAAAEASQSPSKGSWSTFFLSLTQGASLSNQAGPGGGRGSSSSNTHAYCTGTTPSPDRAVAMLKQQLAGSSNSYHHQSVDATKRDPTKSRFDYLNNDGRTLSRVRPDVFPVKPAGSTPRKRQIIIVKKIPPPVDHQSLQTRRTIDDDPILQAEMEGYKHYLCDILMRRGKVIERAMVVKLLRVPSDGDLILDGVFIERARLLSGLERASESGVELVLLCPSCGSPLPSIQSSSSSNPSSVPCPSCHRARPVTLCVICHRPVVGLARDCVNCFHGGHLECMSQWWTDQSCCPTGCGCECASIHIPSLSLPLISDYHPHHHHLPDHIHIHPHHHQNYPSVDFMSDSLSVRTTLAPTTTTTMISTTSTTSITSGTTSTLFEDHVHRGCSLTVSRLP</sequence>
<dbReference type="GO" id="GO:0035859">
    <property type="term" value="C:Seh1-associated complex"/>
    <property type="evidence" value="ECO:0007669"/>
    <property type="project" value="TreeGrafter"/>
</dbReference>
<dbReference type="Pfam" id="PF00400">
    <property type="entry name" value="WD40"/>
    <property type="match status" value="1"/>
</dbReference>
<dbReference type="Gene3D" id="2.130.10.10">
    <property type="entry name" value="YVTN repeat-like/Quinoprotein amine dehydrogenase"/>
    <property type="match status" value="2"/>
</dbReference>
<keyword evidence="2" id="KW-0677">Repeat</keyword>
<dbReference type="PROSITE" id="PS00678">
    <property type="entry name" value="WD_REPEATS_1"/>
    <property type="match status" value="1"/>
</dbReference>
<dbReference type="PROSITE" id="PS50082">
    <property type="entry name" value="WD_REPEATS_2"/>
    <property type="match status" value="1"/>
</dbReference>
<dbReference type="GO" id="GO:0005774">
    <property type="term" value="C:vacuolar membrane"/>
    <property type="evidence" value="ECO:0007669"/>
    <property type="project" value="TreeGrafter"/>
</dbReference>
<accession>A0A0L0UXD4</accession>
<evidence type="ECO:0000256" key="2">
    <source>
        <dbReference type="ARBA" id="ARBA00022737"/>
    </source>
</evidence>
<reference evidence="7" key="1">
    <citation type="submission" date="2014-03" db="EMBL/GenBank/DDBJ databases">
        <title>The Genome Sequence of Puccinia striiformis f. sp. tritici PST-78.</title>
        <authorList>
            <consortium name="The Broad Institute Genome Sequencing Platform"/>
            <person name="Cuomo C."/>
            <person name="Hulbert S."/>
            <person name="Chen X."/>
            <person name="Walker B."/>
            <person name="Young S.K."/>
            <person name="Zeng Q."/>
            <person name="Gargeya S."/>
            <person name="Fitzgerald M."/>
            <person name="Haas B."/>
            <person name="Abouelleil A."/>
            <person name="Alvarado L."/>
            <person name="Arachchi H.M."/>
            <person name="Berlin A.M."/>
            <person name="Chapman S.B."/>
            <person name="Goldberg J."/>
            <person name="Griggs A."/>
            <person name="Gujja S."/>
            <person name="Hansen M."/>
            <person name="Howarth C."/>
            <person name="Imamovic A."/>
            <person name="Larimer J."/>
            <person name="McCowan C."/>
            <person name="Montmayeur A."/>
            <person name="Murphy C."/>
            <person name="Neiman D."/>
            <person name="Pearson M."/>
            <person name="Priest M."/>
            <person name="Roberts A."/>
            <person name="Saif S."/>
            <person name="Shea T."/>
            <person name="Sisk P."/>
            <person name="Sykes S."/>
            <person name="Wortman J."/>
            <person name="Nusbaum C."/>
            <person name="Birren B."/>
        </authorList>
    </citation>
    <scope>NUCLEOTIDE SEQUENCE [LARGE SCALE GENOMIC DNA]</scope>
    <source>
        <strain evidence="7">race PST-78</strain>
    </source>
</reference>
<feature type="region of interest" description="Disordered" evidence="4">
    <location>
        <begin position="906"/>
        <end position="930"/>
    </location>
</feature>
<dbReference type="SUPFAM" id="SSF50978">
    <property type="entry name" value="WD40 repeat-like"/>
    <property type="match status" value="1"/>
</dbReference>
<feature type="repeat" description="WD" evidence="3">
    <location>
        <begin position="200"/>
        <end position="236"/>
    </location>
</feature>
<feature type="region of interest" description="Disordered" evidence="4">
    <location>
        <begin position="380"/>
        <end position="435"/>
    </location>
</feature>
<dbReference type="InterPro" id="IPR019775">
    <property type="entry name" value="WD40_repeat_CS"/>
</dbReference>
<feature type="region of interest" description="Disordered" evidence="4">
    <location>
        <begin position="728"/>
        <end position="748"/>
    </location>
</feature>
<dbReference type="EMBL" id="AJIL01000191">
    <property type="protein sequence ID" value="KNE91707.1"/>
    <property type="molecule type" value="Genomic_DNA"/>
</dbReference>
<dbReference type="PANTHER" id="PTHR46170">
    <property type="entry name" value="GATOR COMPLEX PROTEIN WDR59"/>
    <property type="match status" value="1"/>
</dbReference>
<dbReference type="SMART" id="SM00320">
    <property type="entry name" value="WD40"/>
    <property type="match status" value="5"/>
</dbReference>
<evidence type="ECO:0000256" key="3">
    <source>
        <dbReference type="PROSITE-ProRule" id="PRU00221"/>
    </source>
</evidence>
<proteinExistence type="predicted"/>
<dbReference type="Pfam" id="PF17120">
    <property type="entry name" value="zf-RING_16"/>
    <property type="match status" value="1"/>
</dbReference>
<dbReference type="Proteomes" id="UP000054564">
    <property type="component" value="Unassembled WGS sequence"/>
</dbReference>
<name>A0A0L0UXD4_9BASI</name>
<dbReference type="InterPro" id="IPR049567">
    <property type="entry name" value="WDR59-like"/>
</dbReference>
<dbReference type="CDD" id="cd16488">
    <property type="entry name" value="mRING-H2-C3H3C2_Mio-like"/>
    <property type="match status" value="1"/>
</dbReference>
<feature type="region of interest" description="Disordered" evidence="4">
    <location>
        <begin position="964"/>
        <end position="983"/>
    </location>
</feature>
<dbReference type="GO" id="GO:0035591">
    <property type="term" value="F:signaling adaptor activity"/>
    <property type="evidence" value="ECO:0007669"/>
    <property type="project" value="TreeGrafter"/>
</dbReference>
<feature type="compositionally biased region" description="Polar residues" evidence="4">
    <location>
        <begin position="480"/>
        <end position="496"/>
    </location>
</feature>
<dbReference type="InterPro" id="IPR001680">
    <property type="entry name" value="WD40_rpt"/>
</dbReference>
<dbReference type="InterPro" id="IPR049566">
    <property type="entry name" value="WDR59_RTC1-like_RING_Znf"/>
</dbReference>
<feature type="compositionally biased region" description="Low complexity" evidence="4">
    <location>
        <begin position="380"/>
        <end position="403"/>
    </location>
</feature>
<dbReference type="OrthoDB" id="311712at2759"/>
<evidence type="ECO:0000313" key="7">
    <source>
        <dbReference type="Proteomes" id="UP000054564"/>
    </source>
</evidence>
<dbReference type="PANTHER" id="PTHR46170:SF1">
    <property type="entry name" value="GATOR COMPLEX PROTEIN WDR59"/>
    <property type="match status" value="1"/>
</dbReference>
<evidence type="ECO:0000256" key="1">
    <source>
        <dbReference type="ARBA" id="ARBA00022574"/>
    </source>
</evidence>
<gene>
    <name evidence="6" type="ORF">PSTG_14865</name>
</gene>
<dbReference type="GO" id="GO:0034198">
    <property type="term" value="P:cellular response to amino acid starvation"/>
    <property type="evidence" value="ECO:0007669"/>
    <property type="project" value="TreeGrafter"/>
</dbReference>
<dbReference type="STRING" id="1165861.A0A0L0UXD4"/>
<keyword evidence="1 3" id="KW-0853">WD repeat</keyword>
<dbReference type="InterPro" id="IPR036322">
    <property type="entry name" value="WD40_repeat_dom_sf"/>
</dbReference>
<feature type="region of interest" description="Disordered" evidence="4">
    <location>
        <begin position="1004"/>
        <end position="1032"/>
    </location>
</feature>
<evidence type="ECO:0000259" key="5">
    <source>
        <dbReference type="Pfam" id="PF17120"/>
    </source>
</evidence>
<dbReference type="InterPro" id="IPR015943">
    <property type="entry name" value="WD40/YVTN_repeat-like_dom_sf"/>
</dbReference>
<protein>
    <recommendedName>
        <fullName evidence="5">WDR59/RTC1-like RING zinc finger domain-containing protein</fullName>
    </recommendedName>
</protein>
<organism evidence="6 7">
    <name type="scientific">Puccinia striiformis f. sp. tritici PST-78</name>
    <dbReference type="NCBI Taxonomy" id="1165861"/>
    <lineage>
        <taxon>Eukaryota</taxon>
        <taxon>Fungi</taxon>
        <taxon>Dikarya</taxon>
        <taxon>Basidiomycota</taxon>
        <taxon>Pucciniomycotina</taxon>
        <taxon>Pucciniomycetes</taxon>
        <taxon>Pucciniales</taxon>
        <taxon>Pucciniaceae</taxon>
        <taxon>Puccinia</taxon>
    </lineage>
</organism>
<dbReference type="GO" id="GO:1904263">
    <property type="term" value="P:positive regulation of TORC1 signaling"/>
    <property type="evidence" value="ECO:0007669"/>
    <property type="project" value="TreeGrafter"/>
</dbReference>
<feature type="domain" description="WDR59/RTC1-like RING zinc finger" evidence="5">
    <location>
        <begin position="1188"/>
        <end position="1236"/>
    </location>
</feature>
<comment type="caution">
    <text evidence="6">The sequence shown here is derived from an EMBL/GenBank/DDBJ whole genome shotgun (WGS) entry which is preliminary data.</text>
</comment>